<dbReference type="InterPro" id="IPR050491">
    <property type="entry name" value="AmpC-like"/>
</dbReference>
<proteinExistence type="predicted"/>
<reference evidence="2 3" key="1">
    <citation type="submission" date="2021-01" db="EMBL/GenBank/DDBJ databases">
        <title>Whole genome shotgun sequence of Actinoplanes durhamensis NBRC 14914.</title>
        <authorList>
            <person name="Komaki H."/>
            <person name="Tamura T."/>
        </authorList>
    </citation>
    <scope>NUCLEOTIDE SEQUENCE [LARGE SCALE GENOMIC DNA]</scope>
    <source>
        <strain evidence="2 3">NBRC 14914</strain>
    </source>
</reference>
<dbReference type="EMBL" id="BOML01000051">
    <property type="protein sequence ID" value="GIE04974.1"/>
    <property type="molecule type" value="Genomic_DNA"/>
</dbReference>
<comment type="caution">
    <text evidence="2">The sequence shown here is derived from an EMBL/GenBank/DDBJ whole genome shotgun (WGS) entry which is preliminary data.</text>
</comment>
<dbReference type="InterPro" id="IPR012338">
    <property type="entry name" value="Beta-lactam/transpept-like"/>
</dbReference>
<dbReference type="PANTHER" id="PTHR46825:SF8">
    <property type="entry name" value="BETA-LACTAMASE-RELATED"/>
    <property type="match status" value="1"/>
</dbReference>
<dbReference type="Proteomes" id="UP000637628">
    <property type="component" value="Unassembled WGS sequence"/>
</dbReference>
<gene>
    <name evidence="2" type="primary">ampC_2</name>
    <name evidence="2" type="ORF">Adu01nite_63240</name>
</gene>
<dbReference type="Pfam" id="PF00144">
    <property type="entry name" value="Beta-lactamase"/>
    <property type="match status" value="1"/>
</dbReference>
<sequence>MLDDAAKRHHVPGAAVAVGAGGELFEAATGVINRDTGVEATPDSVFQIGSVTKIWTSSLVMQLVDEGLVDLDAPVRTYLPEFRVVDPVATETVTVRQLLTHTGGFQGDLFEDTGRGDDAVAKLLTFLGTAGTQVHPPGAIHSYSNAGFVVLGALVARLRGDTWESVMRQRLVEPLGVTHMALHLDEGLFYRAAVGHLPPENSVARIGLPRSNAPAGSVPAAAPRELIKLGRMFLADGVAADGTRVLPAGTFAAMLEPQVTLPRLSERGPLRWGLGFELFEWDGVPVVGHDGGTIGQTTCWRIVPSRDVVIAINANGGDATPLIDDVLTAVLAETAGIRVPARLRPPAEPVPFDPAPYVGSYEGPVARYDVAAADGGLDITTIPKGLAAELGEKPRTARSVAVGGDRFVAVEPEEGVHSVAMFIEGGRYLYGGVRAIARVA</sequence>
<feature type="domain" description="Beta-lactamase-related" evidence="1">
    <location>
        <begin position="4"/>
        <end position="319"/>
    </location>
</feature>
<evidence type="ECO:0000313" key="3">
    <source>
        <dbReference type="Proteomes" id="UP000637628"/>
    </source>
</evidence>
<name>A0ABQ3Z558_9ACTN</name>
<dbReference type="GO" id="GO:0016787">
    <property type="term" value="F:hydrolase activity"/>
    <property type="evidence" value="ECO:0007669"/>
    <property type="project" value="UniProtKB-KW"/>
</dbReference>
<accession>A0ABQ3Z558</accession>
<dbReference type="PANTHER" id="PTHR46825">
    <property type="entry name" value="D-ALANYL-D-ALANINE-CARBOXYPEPTIDASE/ENDOPEPTIDASE AMPH"/>
    <property type="match status" value="1"/>
</dbReference>
<protein>
    <submittedName>
        <fullName evidence="2">Serine hydrolase</fullName>
    </submittedName>
</protein>
<organism evidence="2 3">
    <name type="scientific">Paractinoplanes durhamensis</name>
    <dbReference type="NCBI Taxonomy" id="113563"/>
    <lineage>
        <taxon>Bacteria</taxon>
        <taxon>Bacillati</taxon>
        <taxon>Actinomycetota</taxon>
        <taxon>Actinomycetes</taxon>
        <taxon>Micromonosporales</taxon>
        <taxon>Micromonosporaceae</taxon>
        <taxon>Paractinoplanes</taxon>
    </lineage>
</organism>
<dbReference type="SUPFAM" id="SSF56601">
    <property type="entry name" value="beta-lactamase/transpeptidase-like"/>
    <property type="match status" value="1"/>
</dbReference>
<dbReference type="Gene3D" id="3.40.710.10">
    <property type="entry name" value="DD-peptidase/beta-lactamase superfamily"/>
    <property type="match status" value="1"/>
</dbReference>
<keyword evidence="3" id="KW-1185">Reference proteome</keyword>
<keyword evidence="2" id="KW-0378">Hydrolase</keyword>
<evidence type="ECO:0000313" key="2">
    <source>
        <dbReference type="EMBL" id="GIE04974.1"/>
    </source>
</evidence>
<evidence type="ECO:0000259" key="1">
    <source>
        <dbReference type="Pfam" id="PF00144"/>
    </source>
</evidence>
<dbReference type="InterPro" id="IPR001466">
    <property type="entry name" value="Beta-lactam-related"/>
</dbReference>